<dbReference type="PRINTS" id="PR00778">
    <property type="entry name" value="HTHARSR"/>
</dbReference>
<dbReference type="Gene3D" id="1.10.10.10">
    <property type="entry name" value="Winged helix-like DNA-binding domain superfamily/Winged helix DNA-binding domain"/>
    <property type="match status" value="1"/>
</dbReference>
<protein>
    <submittedName>
        <fullName evidence="5">ArsR/SmtB family transcription factor</fullName>
    </submittedName>
</protein>
<proteinExistence type="predicted"/>
<name>A0ABW1QU19_9ACTN</name>
<evidence type="ECO:0000259" key="4">
    <source>
        <dbReference type="PROSITE" id="PS50987"/>
    </source>
</evidence>
<evidence type="ECO:0000256" key="3">
    <source>
        <dbReference type="ARBA" id="ARBA00023163"/>
    </source>
</evidence>
<dbReference type="CDD" id="cd00090">
    <property type="entry name" value="HTH_ARSR"/>
    <property type="match status" value="1"/>
</dbReference>
<dbReference type="SMART" id="SM00418">
    <property type="entry name" value="HTH_ARSR"/>
    <property type="match status" value="1"/>
</dbReference>
<sequence length="122" mass="12913">MSTSPSESTTLLSASESCCSVVTAGALDAAAAETLARVFKALGDPTRVRLLSLIAAQPQREACICDLVDPVGLSQPTVSHHMKQLVEAGLVTREQRGRWAYYRVVEDALNALGASLVRLSEG</sequence>
<dbReference type="InterPro" id="IPR036390">
    <property type="entry name" value="WH_DNA-bd_sf"/>
</dbReference>
<dbReference type="SUPFAM" id="SSF46785">
    <property type="entry name" value="Winged helix' DNA-binding domain"/>
    <property type="match status" value="1"/>
</dbReference>
<keyword evidence="2" id="KW-0238">DNA-binding</keyword>
<evidence type="ECO:0000313" key="5">
    <source>
        <dbReference type="EMBL" id="MFC6152080.1"/>
    </source>
</evidence>
<evidence type="ECO:0000313" key="6">
    <source>
        <dbReference type="Proteomes" id="UP001596098"/>
    </source>
</evidence>
<dbReference type="InterPro" id="IPR001845">
    <property type="entry name" value="HTH_ArsR_DNA-bd_dom"/>
</dbReference>
<dbReference type="PANTHER" id="PTHR33154:SF18">
    <property type="entry name" value="ARSENICAL RESISTANCE OPERON REPRESSOR"/>
    <property type="match status" value="1"/>
</dbReference>
<dbReference type="PROSITE" id="PS50987">
    <property type="entry name" value="HTH_ARSR_2"/>
    <property type="match status" value="1"/>
</dbReference>
<dbReference type="InterPro" id="IPR018334">
    <property type="entry name" value="ArsR_HTH"/>
</dbReference>
<organism evidence="5 6">
    <name type="scientific">Nocardioides yefusunii</name>
    <dbReference type="NCBI Taxonomy" id="2500546"/>
    <lineage>
        <taxon>Bacteria</taxon>
        <taxon>Bacillati</taxon>
        <taxon>Actinomycetota</taxon>
        <taxon>Actinomycetes</taxon>
        <taxon>Propionibacteriales</taxon>
        <taxon>Nocardioidaceae</taxon>
        <taxon>Nocardioides</taxon>
    </lineage>
</organism>
<dbReference type="EMBL" id="JBHSQI010000001">
    <property type="protein sequence ID" value="MFC6152080.1"/>
    <property type="molecule type" value="Genomic_DNA"/>
</dbReference>
<evidence type="ECO:0000256" key="1">
    <source>
        <dbReference type="ARBA" id="ARBA00023015"/>
    </source>
</evidence>
<reference evidence="6" key="1">
    <citation type="journal article" date="2019" name="Int. J. Syst. Evol. Microbiol.">
        <title>The Global Catalogue of Microorganisms (GCM) 10K type strain sequencing project: providing services to taxonomists for standard genome sequencing and annotation.</title>
        <authorList>
            <consortium name="The Broad Institute Genomics Platform"/>
            <consortium name="The Broad Institute Genome Sequencing Center for Infectious Disease"/>
            <person name="Wu L."/>
            <person name="Ma J."/>
        </authorList>
    </citation>
    <scope>NUCLEOTIDE SEQUENCE [LARGE SCALE GENOMIC DNA]</scope>
    <source>
        <strain evidence="6">DFY28</strain>
    </source>
</reference>
<dbReference type="Pfam" id="PF01022">
    <property type="entry name" value="HTH_5"/>
    <property type="match status" value="1"/>
</dbReference>
<feature type="domain" description="HTH arsR-type" evidence="4">
    <location>
        <begin position="27"/>
        <end position="122"/>
    </location>
</feature>
<dbReference type="Proteomes" id="UP001596098">
    <property type="component" value="Unassembled WGS sequence"/>
</dbReference>
<evidence type="ECO:0000256" key="2">
    <source>
        <dbReference type="ARBA" id="ARBA00023125"/>
    </source>
</evidence>
<dbReference type="InterPro" id="IPR011991">
    <property type="entry name" value="ArsR-like_HTH"/>
</dbReference>
<dbReference type="RefSeq" id="WP_378528379.1">
    <property type="nucleotide sequence ID" value="NZ_CP034929.1"/>
</dbReference>
<dbReference type="PANTHER" id="PTHR33154">
    <property type="entry name" value="TRANSCRIPTIONAL REGULATOR, ARSR FAMILY"/>
    <property type="match status" value="1"/>
</dbReference>
<accession>A0ABW1QU19</accession>
<keyword evidence="3" id="KW-0804">Transcription</keyword>
<dbReference type="PROSITE" id="PS00846">
    <property type="entry name" value="HTH_ARSR_1"/>
    <property type="match status" value="1"/>
</dbReference>
<dbReference type="InterPro" id="IPR051081">
    <property type="entry name" value="HTH_MetalResp_TranReg"/>
</dbReference>
<keyword evidence="6" id="KW-1185">Reference proteome</keyword>
<dbReference type="NCBIfam" id="NF033788">
    <property type="entry name" value="HTH_metalloreg"/>
    <property type="match status" value="1"/>
</dbReference>
<comment type="caution">
    <text evidence="5">The sequence shown here is derived from an EMBL/GenBank/DDBJ whole genome shotgun (WGS) entry which is preliminary data.</text>
</comment>
<keyword evidence="1" id="KW-0805">Transcription regulation</keyword>
<gene>
    <name evidence="5" type="ORF">ACFPWU_00150</name>
</gene>
<dbReference type="InterPro" id="IPR036388">
    <property type="entry name" value="WH-like_DNA-bd_sf"/>
</dbReference>